<dbReference type="InterPro" id="IPR018270">
    <property type="entry name" value="C_nuclsd_transpt_met_bac"/>
</dbReference>
<evidence type="ECO:0000313" key="13">
    <source>
        <dbReference type="Proteomes" id="UP000472268"/>
    </source>
</evidence>
<dbReference type="OMA" id="IVWHTVI"/>
<feature type="compositionally biased region" description="Basic and acidic residues" evidence="8">
    <location>
        <begin position="1"/>
        <end position="10"/>
    </location>
</feature>
<reference evidence="12" key="2">
    <citation type="submission" date="2025-08" db="UniProtKB">
        <authorList>
            <consortium name="Ensembl"/>
        </authorList>
    </citation>
    <scope>IDENTIFICATION</scope>
</reference>
<feature type="domain" description="Concentrative nucleoside transporter C-terminal" evidence="10">
    <location>
        <begin position="367"/>
        <end position="588"/>
    </location>
</feature>
<dbReference type="InterPro" id="IPR011657">
    <property type="entry name" value="CNT_C_dom"/>
</dbReference>
<dbReference type="PANTHER" id="PTHR10590:SF16">
    <property type="entry name" value="SODIUM_NUCLEOSIDE COTRANSPORTER 1"/>
    <property type="match status" value="1"/>
</dbReference>
<feature type="transmembrane region" description="Helical" evidence="7">
    <location>
        <begin position="206"/>
        <end position="224"/>
    </location>
</feature>
<feature type="transmembrane region" description="Helical" evidence="7">
    <location>
        <begin position="110"/>
        <end position="128"/>
    </location>
</feature>
<evidence type="ECO:0000256" key="7">
    <source>
        <dbReference type="RuleBase" id="RU362018"/>
    </source>
</evidence>
<evidence type="ECO:0000259" key="10">
    <source>
        <dbReference type="Pfam" id="PF07662"/>
    </source>
</evidence>
<accession>A0A673TZQ7</accession>
<feature type="transmembrane region" description="Helical" evidence="7">
    <location>
        <begin position="151"/>
        <end position="170"/>
    </location>
</feature>
<keyword evidence="13" id="KW-1185">Reference proteome</keyword>
<keyword evidence="7" id="KW-0813">Transport</keyword>
<evidence type="ECO:0000256" key="6">
    <source>
        <dbReference type="ARBA" id="ARBA00023136"/>
    </source>
</evidence>
<dbReference type="NCBIfam" id="TIGR00804">
    <property type="entry name" value="nupC"/>
    <property type="match status" value="1"/>
</dbReference>
<dbReference type="GO" id="GO:0015861">
    <property type="term" value="P:cytidine transport"/>
    <property type="evidence" value="ECO:0007669"/>
    <property type="project" value="TreeGrafter"/>
</dbReference>
<evidence type="ECO:0000256" key="5">
    <source>
        <dbReference type="ARBA" id="ARBA00022989"/>
    </source>
</evidence>
<feature type="transmembrane region" description="Helical" evidence="7">
    <location>
        <begin position="424"/>
        <end position="446"/>
    </location>
</feature>
<evidence type="ECO:0000256" key="8">
    <source>
        <dbReference type="SAM" id="MobiDB-lite"/>
    </source>
</evidence>
<comment type="similarity">
    <text evidence="2 7">Belongs to the concentrative nucleoside transporter (CNT) (TC 2.A.41) family.</text>
</comment>
<protein>
    <recommendedName>
        <fullName evidence="7">Sodium/nucleoside cotransporter</fullName>
    </recommendedName>
</protein>
<name>A0A673TZQ7_SURSU</name>
<dbReference type="Pfam" id="PF01773">
    <property type="entry name" value="Nucleos_tra2_N"/>
    <property type="match status" value="1"/>
</dbReference>
<dbReference type="InterPro" id="IPR008276">
    <property type="entry name" value="C_nuclsd_transpt"/>
</dbReference>
<evidence type="ECO:0000256" key="3">
    <source>
        <dbReference type="ARBA" id="ARBA00022475"/>
    </source>
</evidence>
<proteinExistence type="inferred from homology"/>
<dbReference type="Pfam" id="PF07670">
    <property type="entry name" value="Gate"/>
    <property type="match status" value="1"/>
</dbReference>
<evidence type="ECO:0000259" key="11">
    <source>
        <dbReference type="Pfam" id="PF07670"/>
    </source>
</evidence>
<feature type="region of interest" description="Disordered" evidence="8">
    <location>
        <begin position="711"/>
        <end position="755"/>
    </location>
</feature>
<feature type="domain" description="Concentrative nucleoside transporter N-terminal" evidence="9">
    <location>
        <begin position="183"/>
        <end position="255"/>
    </location>
</feature>
<dbReference type="Ensembl" id="ENSSSUT00005021401.1">
    <property type="protein sequence ID" value="ENSSSUP00005018733.1"/>
    <property type="gene ID" value="ENSSSUG00005012130.1"/>
</dbReference>
<keyword evidence="6 7" id="KW-0472">Membrane</keyword>
<feature type="transmembrane region" description="Helical" evidence="7">
    <location>
        <begin position="569"/>
        <end position="592"/>
    </location>
</feature>
<dbReference type="AlphaFoldDB" id="A0A673TZQ7"/>
<gene>
    <name evidence="12" type="primary">SLC28A1</name>
</gene>
<evidence type="ECO:0000259" key="9">
    <source>
        <dbReference type="Pfam" id="PF01773"/>
    </source>
</evidence>
<feature type="region of interest" description="Disordered" evidence="8">
    <location>
        <begin position="32"/>
        <end position="64"/>
    </location>
</feature>
<feature type="transmembrane region" description="Helical" evidence="7">
    <location>
        <begin position="81"/>
        <end position="104"/>
    </location>
</feature>
<keyword evidence="4 7" id="KW-0812">Transmembrane</keyword>
<dbReference type="PANTHER" id="PTHR10590">
    <property type="entry name" value="SODIUM/NUCLEOSIDE COTRANSPORTER"/>
    <property type="match status" value="1"/>
</dbReference>
<keyword evidence="3" id="KW-1003">Cell membrane</keyword>
<evidence type="ECO:0000256" key="2">
    <source>
        <dbReference type="ARBA" id="ARBA00009033"/>
    </source>
</evidence>
<feature type="transmembrane region" description="Helical" evidence="7">
    <location>
        <begin position="176"/>
        <end position="194"/>
    </location>
</feature>
<dbReference type="GO" id="GO:0005886">
    <property type="term" value="C:plasma membrane"/>
    <property type="evidence" value="ECO:0007669"/>
    <property type="project" value="UniProtKB-SubCell"/>
</dbReference>
<reference evidence="12" key="3">
    <citation type="submission" date="2025-09" db="UniProtKB">
        <authorList>
            <consortium name="Ensembl"/>
        </authorList>
    </citation>
    <scope>IDENTIFICATION</scope>
</reference>
<feature type="domain" description="Nucleoside transporter/FeoB GTPase Gate" evidence="11">
    <location>
        <begin position="263"/>
        <end position="361"/>
    </location>
</feature>
<feature type="region of interest" description="Disordered" evidence="8">
    <location>
        <begin position="1"/>
        <end position="20"/>
    </location>
</feature>
<dbReference type="Proteomes" id="UP000472268">
    <property type="component" value="Chromosome 9"/>
</dbReference>
<reference evidence="12 13" key="1">
    <citation type="submission" date="2019-05" db="EMBL/GenBank/DDBJ databases">
        <title>A Chromosome-scale Meerkat (S. suricatta) Genome Assembly.</title>
        <authorList>
            <person name="Dudchenko O."/>
            <person name="Lieberman Aiden E."/>
            <person name="Tung J."/>
            <person name="Barreiro L.B."/>
            <person name="Clutton-Brock T.H."/>
        </authorList>
    </citation>
    <scope>NUCLEOTIDE SEQUENCE [LARGE SCALE GENOMIC DNA]</scope>
</reference>
<dbReference type="GO" id="GO:0015862">
    <property type="term" value="P:uridine transmembrane transport"/>
    <property type="evidence" value="ECO:0007669"/>
    <property type="project" value="TreeGrafter"/>
</dbReference>
<feature type="transmembrane region" description="Helical" evidence="7">
    <location>
        <begin position="262"/>
        <end position="283"/>
    </location>
</feature>
<evidence type="ECO:0000256" key="1">
    <source>
        <dbReference type="ARBA" id="ARBA00004651"/>
    </source>
</evidence>
<sequence>MEGDTPKPRESISLTPVANGLENMGADLLESLEEGRIPGNDSRSVEGGDSWTEAGSEPTPGWRHTHPALRARRFCREHTQLFGRTCTGLLCTVFAAFLLVAGLLDFHRALALFVLTCVVLAFLAHSLLRRLLGPRLPRCPRPPGHCRLRLWFERALALAALLGLVLWLVLDTSQRPEQLVSFAGICVSLCLLFACSKHHCAVSWRAVSWGLGLQFALGLLVLRTEPGFITFRWMGDQIQTFLSYTDAGSSFVFGEAMVKGVFAFQVLPIVIFFSCVMSILYYVGLMQWVIQKISWLMQATMGTTATETLSVAGNIFVSQTEAPLLIRPYLADMTCSEIHAVMTGGYATIAGSLLGAYISFGIDAASLIAASVMAAPCALALSKLVYPEVEESKFRSPEGLKLTVGDAQNVLEAASSGAAVSVKLVANIGANLIAFLALLAFVNAALSWLGAMVGVPELSFELICSYVLRPVAFLLGVAWEDCPVVAELLGTKLFLNEFVAYQGLSQYKRRRLAGLEEWVGTKKQWISVRAEILTTFALCGFANFSSIGIMLGGLTSMAPQRKGDFSQTVLRALCTGTCVSLVNACVAGILYVPRGPEVDCTILLNATLSSSSFEVLQCCRRAFQSQHDYRKDLLWRCQRRSTLETFHACEAPDPPPAAPLRGPNQPPASGTEWALLTERPAAQSVGRADVFWTGPAVAVHGADTDRECASPGWGGGPRGTVQPGSWGAGGSSHIMRPRQWPSSGPRPLPYVWGAG</sequence>
<dbReference type="InterPro" id="IPR011642">
    <property type="entry name" value="Gate_dom"/>
</dbReference>
<feature type="transmembrane region" description="Helical" evidence="7">
    <location>
        <begin position="532"/>
        <end position="557"/>
    </location>
</feature>
<keyword evidence="5 7" id="KW-1133">Transmembrane helix</keyword>
<evidence type="ECO:0000256" key="4">
    <source>
        <dbReference type="ARBA" id="ARBA00022692"/>
    </source>
</evidence>
<dbReference type="InterPro" id="IPR002668">
    <property type="entry name" value="CNT_N_dom"/>
</dbReference>
<comment type="subcellular location">
    <subcellularLocation>
        <location evidence="1">Cell membrane</location>
        <topology evidence="1">Multi-pass membrane protein</topology>
    </subcellularLocation>
</comment>
<evidence type="ECO:0000313" key="12">
    <source>
        <dbReference type="Ensembl" id="ENSSSUP00005018733.1"/>
    </source>
</evidence>
<organism evidence="12 13">
    <name type="scientific">Suricata suricatta</name>
    <name type="common">Meerkat</name>
    <dbReference type="NCBI Taxonomy" id="37032"/>
    <lineage>
        <taxon>Eukaryota</taxon>
        <taxon>Metazoa</taxon>
        <taxon>Chordata</taxon>
        <taxon>Craniata</taxon>
        <taxon>Vertebrata</taxon>
        <taxon>Euteleostomi</taxon>
        <taxon>Mammalia</taxon>
        <taxon>Eutheria</taxon>
        <taxon>Laurasiatheria</taxon>
        <taxon>Carnivora</taxon>
        <taxon>Feliformia</taxon>
        <taxon>Herpestidae</taxon>
        <taxon>Suricata</taxon>
    </lineage>
</organism>
<dbReference type="GO" id="GO:0015389">
    <property type="term" value="F:pyrimidine- and adenosine-specific:sodium symporter activity"/>
    <property type="evidence" value="ECO:0007669"/>
    <property type="project" value="TreeGrafter"/>
</dbReference>
<dbReference type="Pfam" id="PF07662">
    <property type="entry name" value="Nucleos_tra2_C"/>
    <property type="match status" value="1"/>
</dbReference>